<feature type="active site" description="Proton donor" evidence="8">
    <location>
        <position position="177"/>
    </location>
</feature>
<sequence>MTDHPTIVPPIELAQRLPASLRLGTATSSYQIEGAVREDGRGPSIWDTFCDRPGTIDDGSSGAVACDHYHRWADDVALMHELGMESYRFSIAWPRIQPEGRGRTEERGLAFYDRLVDGLLAAGIEPVPTLYHWDLPQALQDEGGWPERDTAGRFADYANIVAERLGDRVTRWATLNEPWCTSHLGYHAGAHAPGHTDAAEAMAAAYTLLRAHHLADAAIRAAASGAEVGAALNVTTIHPRGDSEGDADAARALDAVRNRWWLDGIVNGTVPNDAVAAWEAAGGTPDLRDGDLSGQRPDWLGINYYYSETVSSSSEGTQPLPDACCAPARSVVPEPPLTAMGWPMDPAAFADLLRRVHREWGPLPLVITENGAAFDDPPVTAGRVEDADRIGYLSDHLSALADAIDDGVPVEGYLAWSFMDNFEWARGYEKRFGIVHVDYDTQVRTPKDSARWYAELVAAVRARR</sequence>
<keyword evidence="5" id="KW-0119">Carbohydrate metabolism</keyword>
<feature type="binding site" evidence="9">
    <location>
        <position position="416"/>
    </location>
    <ligand>
        <name>substrate</name>
    </ligand>
</feature>
<dbReference type="GO" id="GO:0005829">
    <property type="term" value="C:cytosol"/>
    <property type="evidence" value="ECO:0007669"/>
    <property type="project" value="TreeGrafter"/>
</dbReference>
<dbReference type="KEGG" id="euz:DVS28_a1398"/>
<dbReference type="FunFam" id="3.20.20.80:FF:000004">
    <property type="entry name" value="Beta-glucosidase 6-phospho-beta-glucosidase"/>
    <property type="match status" value="1"/>
</dbReference>
<evidence type="ECO:0000256" key="10">
    <source>
        <dbReference type="PROSITE-ProRule" id="PRU10055"/>
    </source>
</evidence>
<evidence type="ECO:0000256" key="4">
    <source>
        <dbReference type="ARBA" id="ARBA00023001"/>
    </source>
</evidence>
<name>A0A346XV50_9ACTN</name>
<evidence type="ECO:0000256" key="9">
    <source>
        <dbReference type="PIRSR" id="PIRSR617736-2"/>
    </source>
</evidence>
<feature type="binding site" evidence="9">
    <location>
        <position position="31"/>
    </location>
    <ligand>
        <name>substrate</name>
    </ligand>
</feature>
<evidence type="ECO:0000256" key="3">
    <source>
        <dbReference type="ARBA" id="ARBA00022801"/>
    </source>
</evidence>
<proteinExistence type="inferred from homology"/>
<evidence type="ECO:0000313" key="12">
    <source>
        <dbReference type="EMBL" id="AXV06097.1"/>
    </source>
</evidence>
<gene>
    <name evidence="12" type="ORF">DVS28_a1398</name>
</gene>
<feature type="binding site" evidence="9">
    <location>
        <position position="176"/>
    </location>
    <ligand>
        <name>substrate</name>
    </ligand>
</feature>
<evidence type="ECO:0000256" key="8">
    <source>
        <dbReference type="PIRSR" id="PIRSR617736-1"/>
    </source>
</evidence>
<feature type="binding site" evidence="9">
    <location>
        <position position="132"/>
    </location>
    <ligand>
        <name>substrate</name>
    </ligand>
</feature>
<keyword evidence="7" id="KW-0624">Polysaccharide degradation</keyword>
<dbReference type="InterPro" id="IPR001360">
    <property type="entry name" value="Glyco_hydro_1"/>
</dbReference>
<dbReference type="InterPro" id="IPR017736">
    <property type="entry name" value="Glyco_hydro_1_beta-glucosidase"/>
</dbReference>
<keyword evidence="6 11" id="KW-0326">Glycosidase</keyword>
<evidence type="ECO:0000256" key="2">
    <source>
        <dbReference type="ARBA" id="ARBA00012744"/>
    </source>
</evidence>
<dbReference type="AlphaFoldDB" id="A0A346XV50"/>
<feature type="binding site" evidence="9">
    <location>
        <begin position="423"/>
        <end position="424"/>
    </location>
    <ligand>
        <name>substrate</name>
    </ligand>
</feature>
<dbReference type="PRINTS" id="PR00131">
    <property type="entry name" value="GLHYDRLASE1"/>
</dbReference>
<evidence type="ECO:0000256" key="7">
    <source>
        <dbReference type="ARBA" id="ARBA00023326"/>
    </source>
</evidence>
<feature type="active site" description="Nucleophile" evidence="8 10">
    <location>
        <position position="369"/>
    </location>
</feature>
<dbReference type="OrthoDB" id="9765195at2"/>
<dbReference type="SUPFAM" id="SSF51445">
    <property type="entry name" value="(Trans)glycosidases"/>
    <property type="match status" value="1"/>
</dbReference>
<keyword evidence="13" id="KW-1185">Reference proteome</keyword>
<dbReference type="PANTHER" id="PTHR10353:SF36">
    <property type="entry name" value="LP05116P"/>
    <property type="match status" value="1"/>
</dbReference>
<keyword evidence="3 11" id="KW-0378">Hydrolase</keyword>
<dbReference type="Pfam" id="PF00232">
    <property type="entry name" value="Glyco_hydro_1"/>
    <property type="match status" value="1"/>
</dbReference>
<evidence type="ECO:0000256" key="5">
    <source>
        <dbReference type="ARBA" id="ARBA00023277"/>
    </source>
</evidence>
<dbReference type="Gene3D" id="3.20.20.80">
    <property type="entry name" value="Glycosidases"/>
    <property type="match status" value="1"/>
</dbReference>
<evidence type="ECO:0000313" key="13">
    <source>
        <dbReference type="Proteomes" id="UP000264006"/>
    </source>
</evidence>
<dbReference type="PANTHER" id="PTHR10353">
    <property type="entry name" value="GLYCOSYL HYDROLASE"/>
    <property type="match status" value="1"/>
</dbReference>
<comment type="similarity">
    <text evidence="1 11">Belongs to the glycosyl hydrolase 1 family.</text>
</comment>
<accession>A0A346XV50</accession>
<feature type="binding site" evidence="9">
    <location>
        <position position="305"/>
    </location>
    <ligand>
        <name>substrate</name>
    </ligand>
</feature>
<comment type="catalytic activity">
    <reaction evidence="11">
        <text>Hydrolysis of terminal, non-reducing beta-D-glucosyl residues with release of beta-D-glucose.</text>
        <dbReference type="EC" id="3.2.1.21"/>
    </reaction>
</comment>
<dbReference type="RefSeq" id="WP_114590801.1">
    <property type="nucleotide sequence ID" value="NZ_CP031165.1"/>
</dbReference>
<organism evidence="12 13">
    <name type="scientific">Euzebya pacifica</name>
    <dbReference type="NCBI Taxonomy" id="1608957"/>
    <lineage>
        <taxon>Bacteria</taxon>
        <taxon>Bacillati</taxon>
        <taxon>Actinomycetota</taxon>
        <taxon>Nitriliruptoria</taxon>
        <taxon>Euzebyales</taxon>
    </lineage>
</organism>
<evidence type="ECO:0000256" key="1">
    <source>
        <dbReference type="ARBA" id="ARBA00010838"/>
    </source>
</evidence>
<dbReference type="GO" id="GO:0008422">
    <property type="term" value="F:beta-glucosidase activity"/>
    <property type="evidence" value="ECO:0007669"/>
    <property type="project" value="UniProtKB-EC"/>
</dbReference>
<evidence type="ECO:0000256" key="6">
    <source>
        <dbReference type="ARBA" id="ARBA00023295"/>
    </source>
</evidence>
<dbReference type="Proteomes" id="UP000264006">
    <property type="component" value="Chromosome"/>
</dbReference>
<dbReference type="InterPro" id="IPR018120">
    <property type="entry name" value="Glyco_hydro_1_AS"/>
</dbReference>
<dbReference type="EC" id="3.2.1.21" evidence="2 11"/>
<reference evidence="12 13" key="1">
    <citation type="submission" date="2018-09" db="EMBL/GenBank/DDBJ databases">
        <title>Complete genome sequence of Euzebya sp. DY32-46 isolated from seawater of Pacific Ocean.</title>
        <authorList>
            <person name="Xu L."/>
            <person name="Wu Y.-H."/>
            <person name="Xu X.-W."/>
        </authorList>
    </citation>
    <scope>NUCLEOTIDE SEQUENCE [LARGE SCALE GENOMIC DNA]</scope>
    <source>
        <strain evidence="12 13">DY32-46</strain>
    </source>
</reference>
<dbReference type="InterPro" id="IPR017853">
    <property type="entry name" value="GH"/>
</dbReference>
<dbReference type="GO" id="GO:0030245">
    <property type="term" value="P:cellulose catabolic process"/>
    <property type="evidence" value="ECO:0007669"/>
    <property type="project" value="UniProtKB-KW"/>
</dbReference>
<protein>
    <recommendedName>
        <fullName evidence="2 11">Beta-glucosidase</fullName>
        <ecNumber evidence="2 11">3.2.1.21</ecNumber>
    </recommendedName>
</protein>
<dbReference type="EMBL" id="CP031165">
    <property type="protein sequence ID" value="AXV06097.1"/>
    <property type="molecule type" value="Genomic_DNA"/>
</dbReference>
<dbReference type="NCBIfam" id="TIGR03356">
    <property type="entry name" value="BGL"/>
    <property type="match status" value="1"/>
</dbReference>
<evidence type="ECO:0000256" key="11">
    <source>
        <dbReference type="RuleBase" id="RU361175"/>
    </source>
</evidence>
<dbReference type="PROSITE" id="PS00572">
    <property type="entry name" value="GLYCOSYL_HYDROL_F1_1"/>
    <property type="match status" value="1"/>
</dbReference>
<keyword evidence="4" id="KW-0136">Cellulose degradation</keyword>